<feature type="domain" description="PAS fold-4" evidence="1">
    <location>
        <begin position="26"/>
        <end position="132"/>
    </location>
</feature>
<dbReference type="OrthoDB" id="6191871at2"/>
<sequence length="236" mass="27719">MSRKINKKTAHKNELEIPVIFKLYMDNLDEPCGIKDKYSIFRYANKAYHDLLNLPKGYSVIGRKDNDLPAPTSEYASLFQAHDRLVENTGKRRSSLEIHPFGREQQLSAYFFDKTPFPDAFGNIVGTFFHGRKAEHISLRFYTSECQPESLLLTLPSDFFSEIEWMIIFYLRSHLCRKEIAMILNRSEGYIKNIIAMIYDKAGVTNTRMLIDFIREKGWHRYVPEQLLTHHHRILP</sequence>
<dbReference type="SMR" id="A0A0A8VDS1"/>
<dbReference type="GO" id="GO:0003677">
    <property type="term" value="F:DNA binding"/>
    <property type="evidence" value="ECO:0007669"/>
    <property type="project" value="InterPro"/>
</dbReference>
<protein>
    <submittedName>
        <fullName evidence="2">LuxR family transcriptional regulator</fullName>
    </submittedName>
</protein>
<name>A0A0A8VDS1_YERRU</name>
<dbReference type="Pfam" id="PF08448">
    <property type="entry name" value="PAS_4"/>
    <property type="match status" value="1"/>
</dbReference>
<dbReference type="RefSeq" id="WP_004720782.1">
    <property type="nucleotide sequence ID" value="NZ_CCYO01000001.1"/>
</dbReference>
<dbReference type="Proteomes" id="UP000255169">
    <property type="component" value="Unassembled WGS sequence"/>
</dbReference>
<accession>A0A0A8VDS1</accession>
<evidence type="ECO:0000259" key="1">
    <source>
        <dbReference type="Pfam" id="PF08448"/>
    </source>
</evidence>
<dbReference type="SUPFAM" id="SSF46894">
    <property type="entry name" value="C-terminal effector domain of the bipartite response regulators"/>
    <property type="match status" value="1"/>
</dbReference>
<dbReference type="AlphaFoldDB" id="A0A0A8VDS1"/>
<evidence type="ECO:0000313" key="3">
    <source>
        <dbReference type="Proteomes" id="UP000255169"/>
    </source>
</evidence>
<gene>
    <name evidence="2" type="ORF">NCTC10476_03646</name>
</gene>
<dbReference type="GeneID" id="66881312"/>
<reference evidence="2 3" key="1">
    <citation type="submission" date="2018-06" db="EMBL/GenBank/DDBJ databases">
        <authorList>
            <consortium name="Pathogen Informatics"/>
            <person name="Doyle S."/>
        </authorList>
    </citation>
    <scope>NUCLEOTIDE SEQUENCE [LARGE SCALE GENOMIC DNA]</scope>
    <source>
        <strain evidence="2 3">NCTC10476</strain>
    </source>
</reference>
<dbReference type="GO" id="GO:0006355">
    <property type="term" value="P:regulation of DNA-templated transcription"/>
    <property type="evidence" value="ECO:0007669"/>
    <property type="project" value="InterPro"/>
</dbReference>
<dbReference type="InterPro" id="IPR013656">
    <property type="entry name" value="PAS_4"/>
</dbReference>
<dbReference type="EMBL" id="UHJG01000003">
    <property type="protein sequence ID" value="SUQ37517.1"/>
    <property type="molecule type" value="Genomic_DNA"/>
</dbReference>
<dbReference type="InterPro" id="IPR036388">
    <property type="entry name" value="WH-like_DNA-bd_sf"/>
</dbReference>
<proteinExistence type="predicted"/>
<organism evidence="2 3">
    <name type="scientific">Yersinia ruckeri</name>
    <dbReference type="NCBI Taxonomy" id="29486"/>
    <lineage>
        <taxon>Bacteria</taxon>
        <taxon>Pseudomonadati</taxon>
        <taxon>Pseudomonadota</taxon>
        <taxon>Gammaproteobacteria</taxon>
        <taxon>Enterobacterales</taxon>
        <taxon>Yersiniaceae</taxon>
        <taxon>Yersinia</taxon>
    </lineage>
</organism>
<evidence type="ECO:0000313" key="2">
    <source>
        <dbReference type="EMBL" id="SUQ37517.1"/>
    </source>
</evidence>
<keyword evidence="3" id="KW-1185">Reference proteome</keyword>
<dbReference type="Gene3D" id="1.10.10.10">
    <property type="entry name" value="Winged helix-like DNA-binding domain superfamily/Winged helix DNA-binding domain"/>
    <property type="match status" value="1"/>
</dbReference>
<dbReference type="InterPro" id="IPR016032">
    <property type="entry name" value="Sig_transdc_resp-reg_C-effctor"/>
</dbReference>